<name>A0ABP7FN70_9MICO</name>
<evidence type="ECO:0000259" key="2">
    <source>
        <dbReference type="SMART" id="SM00754"/>
    </source>
</evidence>
<evidence type="ECO:0000313" key="3">
    <source>
        <dbReference type="EMBL" id="GAA3744028.1"/>
    </source>
</evidence>
<dbReference type="SMART" id="SM00754">
    <property type="entry name" value="CHRD"/>
    <property type="match status" value="1"/>
</dbReference>
<organism evidence="3 4">
    <name type="scientific">Leifsonella bigeumensis</name>
    <dbReference type="NCBI Taxonomy" id="433643"/>
    <lineage>
        <taxon>Bacteria</taxon>
        <taxon>Bacillati</taxon>
        <taxon>Actinomycetota</taxon>
        <taxon>Actinomycetes</taxon>
        <taxon>Micrococcales</taxon>
        <taxon>Microbacteriaceae</taxon>
        <taxon>Leifsonella</taxon>
    </lineage>
</organism>
<keyword evidence="1" id="KW-0732">Signal</keyword>
<evidence type="ECO:0000313" key="4">
    <source>
        <dbReference type="Proteomes" id="UP001501004"/>
    </source>
</evidence>
<protein>
    <recommendedName>
        <fullName evidence="2">CHRD domain-containing protein</fullName>
    </recommendedName>
</protein>
<comment type="caution">
    <text evidence="3">The sequence shown here is derived from an EMBL/GenBank/DDBJ whole genome shotgun (WGS) entry which is preliminary data.</text>
</comment>
<feature type="signal peptide" evidence="1">
    <location>
        <begin position="1"/>
        <end position="28"/>
    </location>
</feature>
<gene>
    <name evidence="3" type="ORF">GCM10022239_19370</name>
</gene>
<sequence length="150" mass="15450">MNASHRLSIRAISVLIAALALTAVDVTAANAVKGGTPAIPLNTEQETTGSNTGASGFFSYTIDGDQLCYTLTARDLSVPAVAAHIHFGPRNVAAPIVIPLMVGAGTDWTVQTCTTADVGLLEAVAADPSAYYVNVHTPTFPGGEIRGQLK</sequence>
<feature type="domain" description="CHRD" evidence="2">
    <location>
        <begin position="35"/>
        <end position="150"/>
    </location>
</feature>
<evidence type="ECO:0000256" key="1">
    <source>
        <dbReference type="SAM" id="SignalP"/>
    </source>
</evidence>
<reference evidence="4" key="1">
    <citation type="journal article" date="2019" name="Int. J. Syst. Evol. Microbiol.">
        <title>The Global Catalogue of Microorganisms (GCM) 10K type strain sequencing project: providing services to taxonomists for standard genome sequencing and annotation.</title>
        <authorList>
            <consortium name="The Broad Institute Genomics Platform"/>
            <consortium name="The Broad Institute Genome Sequencing Center for Infectious Disease"/>
            <person name="Wu L."/>
            <person name="Ma J."/>
        </authorList>
    </citation>
    <scope>NUCLEOTIDE SEQUENCE [LARGE SCALE GENOMIC DNA]</scope>
    <source>
        <strain evidence="4">JCM 16949</strain>
    </source>
</reference>
<dbReference type="InterPro" id="IPR010895">
    <property type="entry name" value="CHRD"/>
</dbReference>
<feature type="chain" id="PRO_5045431705" description="CHRD domain-containing protein" evidence="1">
    <location>
        <begin position="29"/>
        <end position="150"/>
    </location>
</feature>
<dbReference type="Pfam" id="PF07452">
    <property type="entry name" value="CHRD"/>
    <property type="match status" value="1"/>
</dbReference>
<keyword evidence="4" id="KW-1185">Reference proteome</keyword>
<dbReference type="EMBL" id="BAABAE010000003">
    <property type="protein sequence ID" value="GAA3744028.1"/>
    <property type="molecule type" value="Genomic_DNA"/>
</dbReference>
<proteinExistence type="predicted"/>
<accession>A0ABP7FN70</accession>
<dbReference type="RefSeq" id="WP_344756126.1">
    <property type="nucleotide sequence ID" value="NZ_BAABAE010000003.1"/>
</dbReference>
<dbReference type="Proteomes" id="UP001501004">
    <property type="component" value="Unassembled WGS sequence"/>
</dbReference>